<evidence type="ECO:0000256" key="6">
    <source>
        <dbReference type="ARBA" id="ARBA00022728"/>
    </source>
</evidence>
<evidence type="ECO:0000256" key="1">
    <source>
        <dbReference type="ARBA" id="ARBA00004123"/>
    </source>
</evidence>
<dbReference type="PROSITE" id="PS00455">
    <property type="entry name" value="AMP_BINDING"/>
    <property type="match status" value="1"/>
</dbReference>
<dbReference type="GO" id="GO:0005783">
    <property type="term" value="C:endoplasmic reticulum"/>
    <property type="evidence" value="ECO:0007669"/>
    <property type="project" value="TreeGrafter"/>
</dbReference>
<keyword evidence="6" id="KW-0747">Spliceosome</keyword>
<dbReference type="Gene3D" id="2.30.30.100">
    <property type="match status" value="1"/>
</dbReference>
<dbReference type="Pfam" id="PF00501">
    <property type="entry name" value="AMP-binding"/>
    <property type="match status" value="2"/>
</dbReference>
<dbReference type="SMART" id="SM00651">
    <property type="entry name" value="Sm"/>
    <property type="match status" value="1"/>
</dbReference>
<evidence type="ECO:0000256" key="15">
    <source>
        <dbReference type="SAM" id="MobiDB-lite"/>
    </source>
</evidence>
<evidence type="ECO:0000256" key="5">
    <source>
        <dbReference type="ARBA" id="ARBA00022664"/>
    </source>
</evidence>
<evidence type="ECO:0000256" key="8">
    <source>
        <dbReference type="ARBA" id="ARBA00022840"/>
    </source>
</evidence>
<dbReference type="GO" id="GO:0004467">
    <property type="term" value="F:long-chain fatty acid-CoA ligase activity"/>
    <property type="evidence" value="ECO:0007669"/>
    <property type="project" value="UniProtKB-EC"/>
</dbReference>
<dbReference type="Gene3D" id="3.40.50.12780">
    <property type="entry name" value="N-terminal domain of ligase-like"/>
    <property type="match status" value="2"/>
</dbReference>
<evidence type="ECO:0000256" key="9">
    <source>
        <dbReference type="ARBA" id="ARBA00022884"/>
    </source>
</evidence>
<protein>
    <recommendedName>
        <fullName evidence="13">Sm protein E</fullName>
    </recommendedName>
</protein>
<dbReference type="GO" id="GO:0005681">
    <property type="term" value="C:spliceosomal complex"/>
    <property type="evidence" value="ECO:0007669"/>
    <property type="project" value="UniProtKB-KW"/>
</dbReference>
<keyword evidence="7" id="KW-0547">Nucleotide-binding</keyword>
<gene>
    <name evidence="17" type="ORF">BN1708_007042</name>
</gene>
<keyword evidence="10" id="KW-0508">mRNA splicing</keyword>
<evidence type="ECO:0000256" key="11">
    <source>
        <dbReference type="ARBA" id="ARBA00023242"/>
    </source>
</evidence>
<evidence type="ECO:0000256" key="4">
    <source>
        <dbReference type="ARBA" id="ARBA00022598"/>
    </source>
</evidence>
<dbReference type="GO" id="GO:0005886">
    <property type="term" value="C:plasma membrane"/>
    <property type="evidence" value="ECO:0007669"/>
    <property type="project" value="TreeGrafter"/>
</dbReference>
<dbReference type="PANTHER" id="PTHR43272">
    <property type="entry name" value="LONG-CHAIN-FATTY-ACID--COA LIGASE"/>
    <property type="match status" value="1"/>
</dbReference>
<organism evidence="17 18">
    <name type="scientific">Verticillium longisporum</name>
    <name type="common">Verticillium dahliae var. longisporum</name>
    <dbReference type="NCBI Taxonomy" id="100787"/>
    <lineage>
        <taxon>Eukaryota</taxon>
        <taxon>Fungi</taxon>
        <taxon>Dikarya</taxon>
        <taxon>Ascomycota</taxon>
        <taxon>Pezizomycotina</taxon>
        <taxon>Sordariomycetes</taxon>
        <taxon>Hypocreomycetidae</taxon>
        <taxon>Glomerellales</taxon>
        <taxon>Plectosphaerellaceae</taxon>
        <taxon>Verticillium</taxon>
    </lineage>
</organism>
<dbReference type="InterPro" id="IPR000873">
    <property type="entry name" value="AMP-dep_synth/lig_dom"/>
</dbReference>
<dbReference type="AlphaFoldDB" id="A0A0G4MQ68"/>
<evidence type="ECO:0000259" key="16">
    <source>
        <dbReference type="SMART" id="SM00651"/>
    </source>
</evidence>
<evidence type="ECO:0000256" key="13">
    <source>
        <dbReference type="ARBA" id="ARBA00030143"/>
    </source>
</evidence>
<dbReference type="SUPFAM" id="SSF56801">
    <property type="entry name" value="Acetyl-CoA synthetase-like"/>
    <property type="match status" value="2"/>
</dbReference>
<comment type="subcellular location">
    <subcellularLocation>
        <location evidence="1">Nucleus</location>
    </subcellularLocation>
</comment>
<evidence type="ECO:0000256" key="14">
    <source>
        <dbReference type="ARBA" id="ARBA00036813"/>
    </source>
</evidence>
<keyword evidence="12" id="KW-0687">Ribonucleoprotein</keyword>
<evidence type="ECO:0000313" key="18">
    <source>
        <dbReference type="Proteomes" id="UP000044602"/>
    </source>
</evidence>
<feature type="domain" description="Sm" evidence="16">
    <location>
        <begin position="225"/>
        <end position="304"/>
    </location>
</feature>
<dbReference type="Pfam" id="PF01423">
    <property type="entry name" value="LSM"/>
    <property type="match status" value="1"/>
</dbReference>
<dbReference type="Proteomes" id="UP000044602">
    <property type="component" value="Unassembled WGS sequence"/>
</dbReference>
<dbReference type="InterPro" id="IPR020845">
    <property type="entry name" value="AMP-binding_CS"/>
</dbReference>
<dbReference type="CDD" id="cd01718">
    <property type="entry name" value="Sm_E"/>
    <property type="match status" value="1"/>
</dbReference>
<dbReference type="GO" id="GO:0035336">
    <property type="term" value="P:long-chain fatty-acyl-CoA metabolic process"/>
    <property type="evidence" value="ECO:0007669"/>
    <property type="project" value="TreeGrafter"/>
</dbReference>
<keyword evidence="9" id="KW-0694">RNA-binding</keyword>
<dbReference type="InterPro" id="IPR042099">
    <property type="entry name" value="ANL_N_sf"/>
</dbReference>
<reference evidence="17 18" key="1">
    <citation type="submission" date="2015-05" db="EMBL/GenBank/DDBJ databases">
        <authorList>
            <person name="Wang D.B."/>
            <person name="Wang M."/>
        </authorList>
    </citation>
    <scope>NUCLEOTIDE SEQUENCE [LARGE SCALE GENOMIC DNA]</scope>
    <source>
        <strain evidence="17">VL1</strain>
    </source>
</reference>
<evidence type="ECO:0000256" key="7">
    <source>
        <dbReference type="ARBA" id="ARBA00022741"/>
    </source>
</evidence>
<dbReference type="GO" id="GO:0003723">
    <property type="term" value="F:RNA binding"/>
    <property type="evidence" value="ECO:0007669"/>
    <property type="project" value="UniProtKB-KW"/>
</dbReference>
<comment type="catalytic activity">
    <reaction evidence="14">
        <text>a long-chain fatty acid + ATP + CoA = a long-chain fatty acyl-CoA + AMP + diphosphate</text>
        <dbReference type="Rhea" id="RHEA:15421"/>
        <dbReference type="ChEBI" id="CHEBI:30616"/>
        <dbReference type="ChEBI" id="CHEBI:33019"/>
        <dbReference type="ChEBI" id="CHEBI:57287"/>
        <dbReference type="ChEBI" id="CHEBI:57560"/>
        <dbReference type="ChEBI" id="CHEBI:83139"/>
        <dbReference type="ChEBI" id="CHEBI:456215"/>
        <dbReference type="EC" id="6.2.1.3"/>
    </reaction>
</comment>
<dbReference type="SUPFAM" id="SSF50182">
    <property type="entry name" value="Sm-like ribonucleoproteins"/>
    <property type="match status" value="1"/>
</dbReference>
<dbReference type="EMBL" id="CVQH01024083">
    <property type="protein sequence ID" value="CRK36443.1"/>
    <property type="molecule type" value="Genomic_DNA"/>
</dbReference>
<evidence type="ECO:0000313" key="17">
    <source>
        <dbReference type="EMBL" id="CRK36443.1"/>
    </source>
</evidence>
<evidence type="ECO:0000256" key="3">
    <source>
        <dbReference type="ARBA" id="ARBA00006850"/>
    </source>
</evidence>
<dbReference type="InterPro" id="IPR027078">
    <property type="entry name" value="snRNP-E"/>
</dbReference>
<evidence type="ECO:0000256" key="12">
    <source>
        <dbReference type="ARBA" id="ARBA00023274"/>
    </source>
</evidence>
<comment type="similarity">
    <text evidence="2">Belongs to the ATP-dependent AMP-binding enzyme family.</text>
</comment>
<keyword evidence="11" id="KW-0539">Nucleus</keyword>
<keyword evidence="4" id="KW-0436">Ligase</keyword>
<keyword evidence="5" id="KW-0507">mRNA processing</keyword>
<comment type="similarity">
    <text evidence="3">Belongs to the snRNP Sm proteins family.</text>
</comment>
<dbReference type="GO" id="GO:0005524">
    <property type="term" value="F:ATP binding"/>
    <property type="evidence" value="ECO:0007669"/>
    <property type="project" value="UniProtKB-KW"/>
</dbReference>
<name>A0A0G4MQ68_VERLO</name>
<dbReference type="InterPro" id="IPR010920">
    <property type="entry name" value="LSM_dom_sf"/>
</dbReference>
<dbReference type="InterPro" id="IPR001163">
    <property type="entry name" value="Sm_dom_euk/arc"/>
</dbReference>
<accession>A0A0G4MQ68</accession>
<dbReference type="STRING" id="100787.A0A0G4MQ68"/>
<keyword evidence="18" id="KW-1185">Reference proteome</keyword>
<sequence>MRSNPMSLYANSKVSLVPWDARSNEHTTRMFEQRVACGWRSDKVVEWREKQLEGGKVLYWVVLADAIPGREKLLSDHLTTYPMEATPLRDTAADVWLTPRAPSGEAFWPIGHLALEKQAEDDADMGLAKEGSVWIKHLYISWAIQAGGIGKASMQAVEALAKLEPLFGTTIVLDTAQKETQSSDEWKRFSFTDMGRPIPEHIKMTGRGGGGGRRVLLPPINFIFKLLQQQATVQVWLYEQLSIRIEGKIRGFDEFMNLVIDNAVEVKQITKTNKEETRRSLATSAIMTGSSSKSKSHIVARMQAKGPFSVPSPGAEKVDGETIPRRHPKAVPELLTKPGGNVDTIYELVKQSAAKFGNARCMGSRKLVDTHIDTKMVKKIVDGEEREVEKKWTYFELSPYTYISYNEYEALTLQVGSGLRKLGLVKGDRVHLFAATSAHWLAMSHGAASQSLPIVTAYDTLGEEATSAIMTGSSSKSKSHIVARMQAKGPFSVPSPGAEKVDGETIPRRHPKAVPELLTKPGGNVDTIYELVKQSAAKFGNARCMGSRKLVDTHIDTKMVKKIVDGEEREVEKKWTYFELSPYTYISYTEYEALTLQVGSGLRKLGLVKGDRVHLFAATSAHWLAMSHGAASQSLPIVTAYDTLGEEGLRYSMMATNAKAIFLDPHLLPTLNNVLHEAKDVQHIIWNSQNTLNEGHVSQLKAAHPHVNIVSFEELRQLGEDNVAEPVPPTTEDLCCIMYTSGSTGTPKGVPLLHRQVCAAIAGVSVVVGPHIGPGDGLLTYLPLAHILEYVFENGALFWGAVLGYGNPKTLSDNSVRNCSGDIREFKPSIMVGVPAVWETVKKGIINKVNAGSPVVKSLFWNSLSLKASLLASGLPGTGVLDSVVFKKLKEATGGRLKLCMSGGGPIAKETQHFISMAIAPMIIGYGLTETTAMGCLMNPLEWNTNNMGAMPASIEIKLVDFADAGYFATNKPNPQGEIWIRGPSVLKEYYDNPKETAEAITPDGWFKTGDIGEFDSQGHLKLIDRKKNLVKTLNGEYIALEKLESIYRASSVVQNICIYAEPTKAKPIAIIVPAEPALIQLAQSIGVQGNSLEELVGDKKLSAAVLRELQNAGRTGGLSGIEIVEGVVLSDEEWTPQNVRLHHGRPEAPAQEDPRQVQVPGRPGLRLDELDELCERVPILGYSEAKDS</sequence>
<dbReference type="GO" id="GO:0005811">
    <property type="term" value="C:lipid droplet"/>
    <property type="evidence" value="ECO:0007669"/>
    <property type="project" value="TreeGrafter"/>
</dbReference>
<evidence type="ECO:0000256" key="10">
    <source>
        <dbReference type="ARBA" id="ARBA00023187"/>
    </source>
</evidence>
<feature type="region of interest" description="Disordered" evidence="15">
    <location>
        <begin position="1145"/>
        <end position="1165"/>
    </location>
</feature>
<evidence type="ECO:0000256" key="2">
    <source>
        <dbReference type="ARBA" id="ARBA00006432"/>
    </source>
</evidence>
<proteinExistence type="inferred from homology"/>
<keyword evidence="8" id="KW-0067">ATP-binding</keyword>
<dbReference type="PANTHER" id="PTHR43272:SF83">
    <property type="entry name" value="ACYL-COA SYNTHETASE LONG-CHAIN, ISOFORM J"/>
    <property type="match status" value="1"/>
</dbReference>
<dbReference type="GO" id="GO:0000398">
    <property type="term" value="P:mRNA splicing, via spliceosome"/>
    <property type="evidence" value="ECO:0007669"/>
    <property type="project" value="InterPro"/>
</dbReference>